<protein>
    <submittedName>
        <fullName evidence="2">Uncharacterized protein</fullName>
    </submittedName>
</protein>
<dbReference type="AlphaFoldDB" id="A0A2S3VFR8"/>
<evidence type="ECO:0000313" key="2">
    <source>
        <dbReference type="EMBL" id="POF38816.1"/>
    </source>
</evidence>
<reference evidence="3" key="1">
    <citation type="submission" date="2017-02" db="EMBL/GenBank/DDBJ databases">
        <authorList>
            <person name="Furmanczyk E.M."/>
        </authorList>
    </citation>
    <scope>NUCLEOTIDE SEQUENCE [LARGE SCALE GENOMIC DNA]</scope>
    <source>
        <strain evidence="3">AP3_22</strain>
    </source>
</reference>
<sequence length="74" mass="7740">MGCAAAPKKFGANADFVSATHSSGSKLPRHRYPSPALFFSAYGVGAVVGAGSFVTRSKPQKPAVLPKDALSRYR</sequence>
<evidence type="ECO:0000256" key="1">
    <source>
        <dbReference type="SAM" id="Phobius"/>
    </source>
</evidence>
<proteinExistence type="predicted"/>
<evidence type="ECO:0000313" key="3">
    <source>
        <dbReference type="Proteomes" id="UP000237440"/>
    </source>
</evidence>
<gene>
    <name evidence="2" type="ORF">B0D71_29175</name>
</gene>
<keyword evidence="1" id="KW-0472">Membrane</keyword>
<name>A0A2S3VFR8_9PSED</name>
<dbReference type="Proteomes" id="UP000237440">
    <property type="component" value="Unassembled WGS sequence"/>
</dbReference>
<accession>A0A2S3VFR8</accession>
<keyword evidence="1" id="KW-1133">Transmembrane helix</keyword>
<comment type="caution">
    <text evidence="2">The sequence shown here is derived from an EMBL/GenBank/DDBJ whole genome shotgun (WGS) entry which is preliminary data.</text>
</comment>
<organism evidence="2 3">
    <name type="scientific">Pseudomonas laurylsulfativorans</name>
    <dbReference type="NCBI Taxonomy" id="1943631"/>
    <lineage>
        <taxon>Bacteria</taxon>
        <taxon>Pseudomonadati</taxon>
        <taxon>Pseudomonadota</taxon>
        <taxon>Gammaproteobacteria</taxon>
        <taxon>Pseudomonadales</taxon>
        <taxon>Pseudomonadaceae</taxon>
        <taxon>Pseudomonas</taxon>
    </lineage>
</organism>
<dbReference type="EMBL" id="MUJK01000018">
    <property type="protein sequence ID" value="POF38816.1"/>
    <property type="molecule type" value="Genomic_DNA"/>
</dbReference>
<feature type="transmembrane region" description="Helical" evidence="1">
    <location>
        <begin position="36"/>
        <end position="55"/>
    </location>
</feature>
<keyword evidence="1" id="KW-0812">Transmembrane</keyword>
<keyword evidence="3" id="KW-1185">Reference proteome</keyword>